<dbReference type="InterPro" id="IPR011335">
    <property type="entry name" value="Restrct_endonuc-II-like"/>
</dbReference>
<dbReference type="EMBL" id="QXHD01000003">
    <property type="protein sequence ID" value="NEZ54286.1"/>
    <property type="molecule type" value="Genomic_DNA"/>
</dbReference>
<gene>
    <name evidence="2" type="ORF">DXZ20_00925</name>
</gene>
<sequence length="212" mass="24298">MEKGRWWVDCAQSRRYIRAMSKGLTMVAVSAKRFTTDEFHRLGELGFFGDGPVELIRGELIEMAPKRTPHSVCNTRLVRRLILLLGEQATVRGQEPITLSDYSEPSPDAVLAKYREDDYLEGHPGAADCWVVMEISDSTLGYDRSTKLALYAESGILHYWIFNLVNQQLEVYREPYEDSHGEYGYRQKAIYLATERVELPVGEWLELDGVFP</sequence>
<dbReference type="PANTHER" id="PTHR35400:SF1">
    <property type="entry name" value="SLR1083 PROTEIN"/>
    <property type="match status" value="1"/>
</dbReference>
<name>A0A6M0RDJ1_9CYAN</name>
<protein>
    <submittedName>
        <fullName evidence="2">Uma2 family endonuclease</fullName>
    </submittedName>
</protein>
<dbReference type="InterPro" id="IPR008538">
    <property type="entry name" value="Uma2"/>
</dbReference>
<dbReference type="AlphaFoldDB" id="A0A6M0RDJ1"/>
<comment type="caution">
    <text evidence="2">The sequence shown here is derived from an EMBL/GenBank/DDBJ whole genome shotgun (WGS) entry which is preliminary data.</text>
</comment>
<dbReference type="PANTHER" id="PTHR35400">
    <property type="entry name" value="SLR1083 PROTEIN"/>
    <property type="match status" value="1"/>
</dbReference>
<dbReference type="Proteomes" id="UP000481033">
    <property type="component" value="Unassembled WGS sequence"/>
</dbReference>
<evidence type="ECO:0000259" key="1">
    <source>
        <dbReference type="Pfam" id="PF05685"/>
    </source>
</evidence>
<dbReference type="Pfam" id="PF05685">
    <property type="entry name" value="Uma2"/>
    <property type="match status" value="1"/>
</dbReference>
<dbReference type="SUPFAM" id="SSF52980">
    <property type="entry name" value="Restriction endonuclease-like"/>
    <property type="match status" value="1"/>
</dbReference>
<proteinExistence type="predicted"/>
<keyword evidence="2" id="KW-0255">Endonuclease</keyword>
<evidence type="ECO:0000313" key="2">
    <source>
        <dbReference type="EMBL" id="NEZ54286.1"/>
    </source>
</evidence>
<keyword evidence="2" id="KW-0378">Hydrolase</keyword>
<dbReference type="GO" id="GO:0004519">
    <property type="term" value="F:endonuclease activity"/>
    <property type="evidence" value="ECO:0007669"/>
    <property type="project" value="UniProtKB-KW"/>
</dbReference>
<keyword evidence="3" id="KW-1185">Reference proteome</keyword>
<evidence type="ECO:0000313" key="3">
    <source>
        <dbReference type="Proteomes" id="UP000481033"/>
    </source>
</evidence>
<feature type="domain" description="Putative restriction endonuclease" evidence="1">
    <location>
        <begin position="37"/>
        <end position="198"/>
    </location>
</feature>
<organism evidence="2 3">
    <name type="scientific">Adonisia turfae CCMR0081</name>
    <dbReference type="NCBI Taxonomy" id="2292702"/>
    <lineage>
        <taxon>Bacteria</taxon>
        <taxon>Bacillati</taxon>
        <taxon>Cyanobacteriota</taxon>
        <taxon>Adonisia</taxon>
        <taxon>Adonisia turfae</taxon>
    </lineage>
</organism>
<reference evidence="2 3" key="1">
    <citation type="journal article" date="2020" name="Microb. Ecol.">
        <title>Ecogenomics of the Marine Benthic Filamentous Cyanobacterium Adonisia.</title>
        <authorList>
            <person name="Walter J.M."/>
            <person name="Coutinho F.H."/>
            <person name="Leomil L."/>
            <person name="Hargreaves P.I."/>
            <person name="Campeao M.E."/>
            <person name="Vieira V.V."/>
            <person name="Silva B.S."/>
            <person name="Fistarol G.O."/>
            <person name="Salomon P.S."/>
            <person name="Sawabe T."/>
            <person name="Mino S."/>
            <person name="Hosokawa M."/>
            <person name="Miyashita H."/>
            <person name="Maruyama F."/>
            <person name="van Verk M.C."/>
            <person name="Dutilh B.E."/>
            <person name="Thompson C.C."/>
            <person name="Thompson F.L."/>
        </authorList>
    </citation>
    <scope>NUCLEOTIDE SEQUENCE [LARGE SCALE GENOMIC DNA]</scope>
    <source>
        <strain evidence="2 3">CCMR0081</strain>
    </source>
</reference>
<accession>A0A6M0RDJ1</accession>
<keyword evidence="2" id="KW-0540">Nuclease</keyword>
<dbReference type="Gene3D" id="3.90.1570.10">
    <property type="entry name" value="tt1808, chain A"/>
    <property type="match status" value="1"/>
</dbReference>
<dbReference type="InterPro" id="IPR012296">
    <property type="entry name" value="Nuclease_put_TT1808"/>
</dbReference>
<dbReference type="CDD" id="cd06260">
    <property type="entry name" value="DUF820-like"/>
    <property type="match status" value="1"/>
</dbReference>